<dbReference type="Gene3D" id="2.60.40.10">
    <property type="entry name" value="Immunoglobulins"/>
    <property type="match status" value="1"/>
</dbReference>
<gene>
    <name evidence="1" type="ORF">J1792_15190</name>
</gene>
<sequence>MADITIGSDPVVVEHEYKTPGAHTVTVTDADGNTKTVTTAPVLPVEISWAMDAGSNFEGVLSATGVKPGVTVDWGDGSPPATPAVSAGKLTERHAFTADGEKTITVTVPSWKDAGFEGHTATATVTVRLPRDLDVQLGYFEDDPRKVSATIRNAVAGKGQITWGD</sequence>
<keyword evidence="2" id="KW-1185">Reference proteome</keyword>
<accession>A0A939FMY8</accession>
<dbReference type="EMBL" id="JAFMOF010000002">
    <property type="protein sequence ID" value="MBO0654069.1"/>
    <property type="molecule type" value="Genomic_DNA"/>
</dbReference>
<evidence type="ECO:0008006" key="3">
    <source>
        <dbReference type="Google" id="ProtNLM"/>
    </source>
</evidence>
<dbReference type="GO" id="GO:0005975">
    <property type="term" value="P:carbohydrate metabolic process"/>
    <property type="evidence" value="ECO:0007669"/>
    <property type="project" value="UniProtKB-ARBA"/>
</dbReference>
<comment type="caution">
    <text evidence="1">The sequence shown here is derived from an EMBL/GenBank/DDBJ whole genome shotgun (WGS) entry which is preliminary data.</text>
</comment>
<dbReference type="Proteomes" id="UP000664781">
    <property type="component" value="Unassembled WGS sequence"/>
</dbReference>
<dbReference type="AlphaFoldDB" id="A0A939FMY8"/>
<evidence type="ECO:0000313" key="1">
    <source>
        <dbReference type="EMBL" id="MBO0654069.1"/>
    </source>
</evidence>
<reference evidence="1" key="1">
    <citation type="submission" date="2021-03" db="EMBL/GenBank/DDBJ databases">
        <title>Streptomyces strains.</title>
        <authorList>
            <person name="Lund M.B."/>
            <person name="Toerring T."/>
        </authorList>
    </citation>
    <scope>NUCLEOTIDE SEQUENCE</scope>
    <source>
        <strain evidence="1">JCM 4242</strain>
    </source>
</reference>
<organism evidence="1 2">
    <name type="scientific">Streptomyces triculaminicus</name>
    <dbReference type="NCBI Taxonomy" id="2816232"/>
    <lineage>
        <taxon>Bacteria</taxon>
        <taxon>Bacillati</taxon>
        <taxon>Actinomycetota</taxon>
        <taxon>Actinomycetes</taxon>
        <taxon>Kitasatosporales</taxon>
        <taxon>Streptomycetaceae</taxon>
        <taxon>Streptomyces</taxon>
    </lineage>
</organism>
<dbReference type="InterPro" id="IPR035986">
    <property type="entry name" value="PKD_dom_sf"/>
</dbReference>
<protein>
    <recommendedName>
        <fullName evidence="3">PKD domain-containing protein</fullName>
    </recommendedName>
</protein>
<evidence type="ECO:0000313" key="2">
    <source>
        <dbReference type="Proteomes" id="UP000664781"/>
    </source>
</evidence>
<name>A0A939FMY8_9ACTN</name>
<dbReference type="InterPro" id="IPR013783">
    <property type="entry name" value="Ig-like_fold"/>
</dbReference>
<dbReference type="SUPFAM" id="SSF49299">
    <property type="entry name" value="PKD domain"/>
    <property type="match status" value="1"/>
</dbReference>
<dbReference type="RefSeq" id="WP_207247460.1">
    <property type="nucleotide sequence ID" value="NZ_JAFMOF010000002.1"/>
</dbReference>
<proteinExistence type="predicted"/>